<feature type="region of interest" description="Disordered" evidence="1">
    <location>
        <begin position="44"/>
        <end position="63"/>
    </location>
</feature>
<accession>A0AAW1FV59</accession>
<sequence>MKTTDLLKMEEMHHWKFSEEEERRGKSFAYWEYNGSCGLGGQAVDGKKEGSAKSKHSPFMSSQLAASTEDLGPQRRLQRKKLVFF</sequence>
<dbReference type="Proteomes" id="UP001488805">
    <property type="component" value="Unassembled WGS sequence"/>
</dbReference>
<keyword evidence="3" id="KW-1185">Reference proteome</keyword>
<protein>
    <submittedName>
        <fullName evidence="2">Uncharacterized protein</fullName>
    </submittedName>
</protein>
<proteinExistence type="predicted"/>
<evidence type="ECO:0000313" key="2">
    <source>
        <dbReference type="EMBL" id="KAK9538732.1"/>
    </source>
</evidence>
<evidence type="ECO:0000313" key="3">
    <source>
        <dbReference type="Proteomes" id="UP001488805"/>
    </source>
</evidence>
<reference evidence="2 3" key="1">
    <citation type="journal article" date="2024" name="Genome Biol. Evol.">
        <title>Chromosome-level genome assembly of the viviparous eelpout Zoarces viviparus.</title>
        <authorList>
            <person name="Fuhrmann N."/>
            <person name="Brasseur M.V."/>
            <person name="Bakowski C.E."/>
            <person name="Podsiadlowski L."/>
            <person name="Prost S."/>
            <person name="Krehenwinkel H."/>
            <person name="Mayer C."/>
        </authorList>
    </citation>
    <scope>NUCLEOTIDE SEQUENCE [LARGE SCALE GENOMIC DNA]</scope>
    <source>
        <strain evidence="2">NO-MEL_2022_Ind0_liver</strain>
    </source>
</reference>
<organism evidence="2 3">
    <name type="scientific">Zoarces viviparus</name>
    <name type="common">Viviparous eelpout</name>
    <name type="synonym">Blennius viviparus</name>
    <dbReference type="NCBI Taxonomy" id="48416"/>
    <lineage>
        <taxon>Eukaryota</taxon>
        <taxon>Metazoa</taxon>
        <taxon>Chordata</taxon>
        <taxon>Craniata</taxon>
        <taxon>Vertebrata</taxon>
        <taxon>Euteleostomi</taxon>
        <taxon>Actinopterygii</taxon>
        <taxon>Neopterygii</taxon>
        <taxon>Teleostei</taxon>
        <taxon>Neoteleostei</taxon>
        <taxon>Acanthomorphata</taxon>
        <taxon>Eupercaria</taxon>
        <taxon>Perciformes</taxon>
        <taxon>Cottioidei</taxon>
        <taxon>Zoarcales</taxon>
        <taxon>Zoarcidae</taxon>
        <taxon>Zoarcinae</taxon>
        <taxon>Zoarces</taxon>
    </lineage>
</organism>
<dbReference type="EMBL" id="JBCEZU010000023">
    <property type="protein sequence ID" value="KAK9538732.1"/>
    <property type="molecule type" value="Genomic_DNA"/>
</dbReference>
<evidence type="ECO:0000256" key="1">
    <source>
        <dbReference type="SAM" id="MobiDB-lite"/>
    </source>
</evidence>
<gene>
    <name evidence="2" type="ORF">VZT92_003884</name>
</gene>
<comment type="caution">
    <text evidence="2">The sequence shown here is derived from an EMBL/GenBank/DDBJ whole genome shotgun (WGS) entry which is preliminary data.</text>
</comment>
<name>A0AAW1FV59_ZOAVI</name>
<dbReference type="AlphaFoldDB" id="A0AAW1FV59"/>